<comment type="caution">
    <text evidence="2">The sequence shown here is derived from an EMBL/GenBank/DDBJ whole genome shotgun (WGS) entry which is preliminary data.</text>
</comment>
<evidence type="ECO:0000256" key="1">
    <source>
        <dbReference type="SAM" id="MobiDB-lite"/>
    </source>
</evidence>
<protein>
    <submittedName>
        <fullName evidence="2">Uncharacterized protein</fullName>
    </submittedName>
</protein>
<dbReference type="EMBL" id="BEXD01003979">
    <property type="protein sequence ID" value="GBC04964.1"/>
    <property type="molecule type" value="Genomic_DNA"/>
</dbReference>
<dbReference type="AlphaFoldDB" id="A0A2Z6RQN6"/>
<feature type="region of interest" description="Disordered" evidence="1">
    <location>
        <begin position="75"/>
        <end position="97"/>
    </location>
</feature>
<dbReference type="Proteomes" id="UP000247702">
    <property type="component" value="Unassembled WGS sequence"/>
</dbReference>
<name>A0A2Z6RQN6_9GLOM</name>
<organism evidence="2 3">
    <name type="scientific">Rhizophagus clarus</name>
    <dbReference type="NCBI Taxonomy" id="94130"/>
    <lineage>
        <taxon>Eukaryota</taxon>
        <taxon>Fungi</taxon>
        <taxon>Fungi incertae sedis</taxon>
        <taxon>Mucoromycota</taxon>
        <taxon>Glomeromycotina</taxon>
        <taxon>Glomeromycetes</taxon>
        <taxon>Glomerales</taxon>
        <taxon>Glomeraceae</taxon>
        <taxon>Rhizophagus</taxon>
    </lineage>
</organism>
<accession>A0A2Z6RQN6</accession>
<proteinExistence type="predicted"/>
<gene>
    <name evidence="2" type="ORF">RclHR1_05980002</name>
</gene>
<reference evidence="2 3" key="1">
    <citation type="submission" date="2017-11" db="EMBL/GenBank/DDBJ databases">
        <title>The genome of Rhizophagus clarus HR1 reveals common genetic basis of auxotrophy among arbuscular mycorrhizal fungi.</title>
        <authorList>
            <person name="Kobayashi Y."/>
        </authorList>
    </citation>
    <scope>NUCLEOTIDE SEQUENCE [LARGE SCALE GENOMIC DNA]</scope>
    <source>
        <strain evidence="2 3">HR1</strain>
    </source>
</reference>
<evidence type="ECO:0000313" key="2">
    <source>
        <dbReference type="EMBL" id="GBC04964.1"/>
    </source>
</evidence>
<feature type="compositionally biased region" description="Basic and acidic residues" evidence="1">
    <location>
        <begin position="83"/>
        <end position="97"/>
    </location>
</feature>
<sequence>MQGKPHFIIDPIYFEDSDILKISFVNYTPIAIELEKTKAEDIKVGVDNGGKVVSLLFYNSSNRVLKTLSKEERINRKKNAKNNIRENGKEDSSGGKL</sequence>
<keyword evidence="3" id="KW-1185">Reference proteome</keyword>
<evidence type="ECO:0000313" key="3">
    <source>
        <dbReference type="Proteomes" id="UP000247702"/>
    </source>
</evidence>